<evidence type="ECO:0008006" key="3">
    <source>
        <dbReference type="Google" id="ProtNLM"/>
    </source>
</evidence>
<evidence type="ECO:0000313" key="2">
    <source>
        <dbReference type="Proteomes" id="UP000662111"/>
    </source>
</evidence>
<dbReference type="InterPro" id="IPR036249">
    <property type="entry name" value="Thioredoxin-like_sf"/>
</dbReference>
<dbReference type="Proteomes" id="UP000662111">
    <property type="component" value="Unassembled WGS sequence"/>
</dbReference>
<proteinExistence type="predicted"/>
<sequence>MNRVTEARATTGQPVERQPVPRATLLTTSACHLCEDAHAELARRAERGELSLEVVSVDSDEGRRLVATHRPAMFPLVLLGGRPLGHGRLSRRRLDAALRSGRVR</sequence>
<organism evidence="1 2">
    <name type="scientific">Ornithinimicrobium pekingense</name>
    <dbReference type="NCBI Taxonomy" id="384677"/>
    <lineage>
        <taxon>Bacteria</taxon>
        <taxon>Bacillati</taxon>
        <taxon>Actinomycetota</taxon>
        <taxon>Actinomycetes</taxon>
        <taxon>Micrococcales</taxon>
        <taxon>Ornithinimicrobiaceae</taxon>
        <taxon>Ornithinimicrobium</taxon>
    </lineage>
</organism>
<gene>
    <name evidence="1" type="ORF">GCM10011509_10220</name>
</gene>
<dbReference type="Gene3D" id="3.40.30.10">
    <property type="entry name" value="Glutaredoxin"/>
    <property type="match status" value="1"/>
</dbReference>
<protein>
    <recommendedName>
        <fullName evidence="3">Glutaredoxin</fullName>
    </recommendedName>
</protein>
<keyword evidence="2" id="KW-1185">Reference proteome</keyword>
<dbReference type="Pfam" id="PF05768">
    <property type="entry name" value="Glrx-like"/>
    <property type="match status" value="1"/>
</dbReference>
<accession>A0ABQ2F5X4</accession>
<comment type="caution">
    <text evidence="1">The sequence shown here is derived from an EMBL/GenBank/DDBJ whole genome shotgun (WGS) entry which is preliminary data.</text>
</comment>
<dbReference type="EMBL" id="BMLB01000002">
    <property type="protein sequence ID" value="GGK63798.1"/>
    <property type="molecule type" value="Genomic_DNA"/>
</dbReference>
<dbReference type="RefSeq" id="WP_022920475.1">
    <property type="nucleotide sequence ID" value="NZ_BMLB01000002.1"/>
</dbReference>
<name>A0ABQ2F5X4_9MICO</name>
<evidence type="ECO:0000313" key="1">
    <source>
        <dbReference type="EMBL" id="GGK63798.1"/>
    </source>
</evidence>
<dbReference type="InterPro" id="IPR008554">
    <property type="entry name" value="Glutaredoxin-like"/>
</dbReference>
<reference evidence="2" key="1">
    <citation type="journal article" date="2019" name="Int. J. Syst. Evol. Microbiol.">
        <title>The Global Catalogue of Microorganisms (GCM) 10K type strain sequencing project: providing services to taxonomists for standard genome sequencing and annotation.</title>
        <authorList>
            <consortium name="The Broad Institute Genomics Platform"/>
            <consortium name="The Broad Institute Genome Sequencing Center for Infectious Disease"/>
            <person name="Wu L."/>
            <person name="Ma J."/>
        </authorList>
    </citation>
    <scope>NUCLEOTIDE SEQUENCE [LARGE SCALE GENOMIC DNA]</scope>
    <source>
        <strain evidence="2">CGMCC 1.5362</strain>
    </source>
</reference>
<dbReference type="SUPFAM" id="SSF52833">
    <property type="entry name" value="Thioredoxin-like"/>
    <property type="match status" value="1"/>
</dbReference>